<dbReference type="GO" id="GO:0008654">
    <property type="term" value="P:phospholipid biosynthetic process"/>
    <property type="evidence" value="ECO:0007669"/>
    <property type="project" value="UniProtKB-ARBA"/>
</dbReference>
<dbReference type="InterPro" id="IPR033749">
    <property type="entry name" value="Polyprenyl_synt_CS"/>
</dbReference>
<comment type="similarity">
    <text evidence="2 7">Belongs to the FPP/GGPP synthase family.</text>
</comment>
<evidence type="ECO:0000256" key="5">
    <source>
        <dbReference type="ARBA" id="ARBA00022842"/>
    </source>
</evidence>
<dbReference type="PROSITE" id="PS00723">
    <property type="entry name" value="POLYPRENYL_SYNTHASE_1"/>
    <property type="match status" value="1"/>
</dbReference>
<dbReference type="CDD" id="cd00685">
    <property type="entry name" value="Trans_IPPS_HT"/>
    <property type="match status" value="1"/>
</dbReference>
<dbReference type="FunFam" id="1.10.600.10:FF:000001">
    <property type="entry name" value="Geranylgeranyl diphosphate synthase"/>
    <property type="match status" value="1"/>
</dbReference>
<evidence type="ECO:0000313" key="9">
    <source>
        <dbReference type="Proteomes" id="UP000054761"/>
    </source>
</evidence>
<evidence type="ECO:0000256" key="1">
    <source>
        <dbReference type="ARBA" id="ARBA00001946"/>
    </source>
</evidence>
<accession>A0A0W0WNL7</accession>
<reference evidence="8 9" key="1">
    <citation type="submission" date="2015-11" db="EMBL/GenBank/DDBJ databases">
        <title>Genomic analysis of 38 Legionella species identifies large and diverse effector repertoires.</title>
        <authorList>
            <person name="Burstein D."/>
            <person name="Amaro F."/>
            <person name="Zusman T."/>
            <person name="Lifshitz Z."/>
            <person name="Cohen O."/>
            <person name="Gilbert J.A."/>
            <person name="Pupko T."/>
            <person name="Shuman H.A."/>
            <person name="Segal G."/>
        </authorList>
    </citation>
    <scope>NUCLEOTIDE SEQUENCE [LARGE SCALE GENOMIC DNA]</scope>
    <source>
        <strain evidence="8 9">Bercovier 4</strain>
    </source>
</reference>
<dbReference type="PATRIC" id="fig|454.4.peg.290"/>
<gene>
    <name evidence="8" type="ORF">Lisr_0275</name>
</gene>
<dbReference type="Proteomes" id="UP000054761">
    <property type="component" value="Unassembled WGS sequence"/>
</dbReference>
<dbReference type="GO" id="GO:0004659">
    <property type="term" value="F:prenyltransferase activity"/>
    <property type="evidence" value="ECO:0007669"/>
    <property type="project" value="InterPro"/>
</dbReference>
<comment type="cofactor">
    <cofactor evidence="1">
        <name>Mg(2+)</name>
        <dbReference type="ChEBI" id="CHEBI:18420"/>
    </cofactor>
</comment>
<comment type="caution">
    <text evidence="8">The sequence shown here is derived from an EMBL/GenBank/DDBJ whole genome shotgun (WGS) entry which is preliminary data.</text>
</comment>
<dbReference type="PANTHER" id="PTHR43281">
    <property type="entry name" value="FARNESYL DIPHOSPHATE SYNTHASE"/>
    <property type="match status" value="1"/>
</dbReference>
<sequence length="309" mass="34567">MISMNISMINTYLEKHESFLEQIIEESIIPAPRIREAIHYALFPGGKRIRPTLVYLCGELLKVNVECLHIIAAAVELTHCYSLIHDDLPSMDNDDLRRGKPSCHRAFDEATAILAGDGMQALAVELLLTRLPEHLSSNTVIAITRELVSSSGVSGMVSGQSLDLTELMHSDVSEKQLCQIHTLKTGYLIASCINMVLLTQNKLIKEKSDGLKHFARLLGLVFQMQDDYLDQFAARDALGKGRASDMANRKITFASLYSQAQLFSQINEYYRQAQEALSPFAEEASALHMLLEQLKKRTEPDTQPHHSTL</sequence>
<dbReference type="InterPro" id="IPR008949">
    <property type="entry name" value="Isoprenoid_synthase_dom_sf"/>
</dbReference>
<dbReference type="PROSITE" id="PS00444">
    <property type="entry name" value="POLYPRENYL_SYNTHASE_2"/>
    <property type="match status" value="1"/>
</dbReference>
<keyword evidence="6" id="KW-0414">Isoprene biosynthesis</keyword>
<dbReference type="AlphaFoldDB" id="A0A0W0WNL7"/>
<evidence type="ECO:0000256" key="7">
    <source>
        <dbReference type="RuleBase" id="RU004466"/>
    </source>
</evidence>
<evidence type="ECO:0000256" key="4">
    <source>
        <dbReference type="ARBA" id="ARBA00022723"/>
    </source>
</evidence>
<evidence type="ECO:0000256" key="2">
    <source>
        <dbReference type="ARBA" id="ARBA00006706"/>
    </source>
</evidence>
<dbReference type="EMBL" id="LNYH01000006">
    <property type="protein sequence ID" value="KTD33907.1"/>
    <property type="molecule type" value="Genomic_DNA"/>
</dbReference>
<keyword evidence="9" id="KW-1185">Reference proteome</keyword>
<proteinExistence type="inferred from homology"/>
<dbReference type="InterPro" id="IPR000092">
    <property type="entry name" value="Polyprenyl_synt"/>
</dbReference>
<evidence type="ECO:0000313" key="8">
    <source>
        <dbReference type="EMBL" id="KTD33907.1"/>
    </source>
</evidence>
<organism evidence="8 9">
    <name type="scientific">Legionella israelensis</name>
    <dbReference type="NCBI Taxonomy" id="454"/>
    <lineage>
        <taxon>Bacteria</taxon>
        <taxon>Pseudomonadati</taxon>
        <taxon>Pseudomonadota</taxon>
        <taxon>Gammaproteobacteria</taxon>
        <taxon>Legionellales</taxon>
        <taxon>Legionellaceae</taxon>
        <taxon>Legionella</taxon>
    </lineage>
</organism>
<dbReference type="SFLD" id="SFLDG01017">
    <property type="entry name" value="Polyprenyl_Transferase_Like"/>
    <property type="match status" value="1"/>
</dbReference>
<name>A0A0W0WNL7_9GAMM</name>
<dbReference type="PANTHER" id="PTHR43281:SF1">
    <property type="entry name" value="FARNESYL DIPHOSPHATE SYNTHASE"/>
    <property type="match status" value="1"/>
</dbReference>
<dbReference type="SUPFAM" id="SSF48576">
    <property type="entry name" value="Terpenoid synthases"/>
    <property type="match status" value="1"/>
</dbReference>
<dbReference type="STRING" id="454.Lisr_0275"/>
<dbReference type="GO" id="GO:0016114">
    <property type="term" value="P:terpenoid biosynthetic process"/>
    <property type="evidence" value="ECO:0007669"/>
    <property type="project" value="UniProtKB-ARBA"/>
</dbReference>
<dbReference type="SFLD" id="SFLDS00005">
    <property type="entry name" value="Isoprenoid_Synthase_Type_I"/>
    <property type="match status" value="1"/>
</dbReference>
<keyword evidence="4" id="KW-0479">Metal-binding</keyword>
<dbReference type="Gene3D" id="1.10.600.10">
    <property type="entry name" value="Farnesyl Diphosphate Synthase"/>
    <property type="match status" value="1"/>
</dbReference>
<evidence type="ECO:0000256" key="6">
    <source>
        <dbReference type="ARBA" id="ARBA00023229"/>
    </source>
</evidence>
<dbReference type="Pfam" id="PF00348">
    <property type="entry name" value="polyprenyl_synt"/>
    <property type="match status" value="1"/>
</dbReference>
<keyword evidence="3 7" id="KW-0808">Transferase</keyword>
<protein>
    <submittedName>
        <fullName evidence="8">Geranyltranstransferase</fullName>
    </submittedName>
</protein>
<dbReference type="GO" id="GO:0046872">
    <property type="term" value="F:metal ion binding"/>
    <property type="evidence" value="ECO:0007669"/>
    <property type="project" value="UniProtKB-KW"/>
</dbReference>
<evidence type="ECO:0000256" key="3">
    <source>
        <dbReference type="ARBA" id="ARBA00022679"/>
    </source>
</evidence>
<keyword evidence="5" id="KW-0460">Magnesium</keyword>